<proteinExistence type="predicted"/>
<feature type="domain" description="DUF4166" evidence="2">
    <location>
        <begin position="16"/>
        <end position="199"/>
    </location>
</feature>
<gene>
    <name evidence="3" type="ORF">Aca07nite_02570</name>
</gene>
<reference evidence="3" key="1">
    <citation type="submission" date="2021-01" db="EMBL/GenBank/DDBJ databases">
        <title>Whole genome shotgun sequence of Actinoplanes capillaceus NBRC 16408.</title>
        <authorList>
            <person name="Komaki H."/>
            <person name="Tamura T."/>
        </authorList>
    </citation>
    <scope>NUCLEOTIDE SEQUENCE [LARGE SCALE GENOMIC DNA]</scope>
    <source>
        <strain evidence="3">NBRC 16408</strain>
    </source>
</reference>
<accession>A0ABQ3W7P1</accession>
<feature type="compositionally biased region" description="Basic and acidic residues" evidence="1">
    <location>
        <begin position="245"/>
        <end position="257"/>
    </location>
</feature>
<name>A0ABQ3W7P1_9ACTN</name>
<dbReference type="Pfam" id="PF13761">
    <property type="entry name" value="DUF4166"/>
    <property type="match status" value="1"/>
</dbReference>
<feature type="region of interest" description="Disordered" evidence="1">
    <location>
        <begin position="214"/>
        <end position="260"/>
    </location>
</feature>
<evidence type="ECO:0000259" key="2">
    <source>
        <dbReference type="Pfam" id="PF13761"/>
    </source>
</evidence>
<protein>
    <recommendedName>
        <fullName evidence="2">DUF4166 domain-containing protein</fullName>
    </recommendedName>
</protein>
<dbReference type="RefSeq" id="WP_239139864.1">
    <property type="nucleotide sequence ID" value="NZ_BAAAGQ010000008.1"/>
</dbReference>
<evidence type="ECO:0000256" key="1">
    <source>
        <dbReference type="SAM" id="MobiDB-lite"/>
    </source>
</evidence>
<dbReference type="EMBL" id="BOMF01000001">
    <property type="protein sequence ID" value="GID42982.1"/>
    <property type="molecule type" value="Genomic_DNA"/>
</dbReference>
<dbReference type="InterPro" id="IPR025311">
    <property type="entry name" value="DUF4166"/>
</dbReference>
<organism evidence="3">
    <name type="scientific">Actinoplanes campanulatus</name>
    <dbReference type="NCBI Taxonomy" id="113559"/>
    <lineage>
        <taxon>Bacteria</taxon>
        <taxon>Bacillati</taxon>
        <taxon>Actinomycetota</taxon>
        <taxon>Actinomycetes</taxon>
        <taxon>Micromonosporales</taxon>
        <taxon>Micromonosporaceae</taxon>
        <taxon>Actinoplanes</taxon>
    </lineage>
</organism>
<evidence type="ECO:0000313" key="3">
    <source>
        <dbReference type="EMBL" id="GID42982.1"/>
    </source>
</evidence>
<sequence>MTSVFEHALRADFGRLHPRLQRRFGVDGDRDQGCVGTGVMDRVWRGGAFTVPFLHVGTLRHILFPETGTGIPFTIENYAYPDTFGRPTLTFVRTFQVRPHRRRRFDATMVYDGGRDTVIDYLGTTQHLAVDLDVSVDSRGGLRIRSGPQALRGGVRCPAAVTGEAEVHEWWDERAERFRIRVTVTNRRFGPLFGYHGSFTAAYVPAGSPVPAAVRPLRENPSSGLARPAASARWAPGQDQPAADPGRRSPVGKDGRRAVPVGLGLPGCSRRVTHRIECRVCGLW</sequence>
<comment type="caution">
    <text evidence="3">The sequence shown here is derived from an EMBL/GenBank/DDBJ whole genome shotgun (WGS) entry which is preliminary data.</text>
</comment>